<dbReference type="SUPFAM" id="SSF53383">
    <property type="entry name" value="PLP-dependent transferases"/>
    <property type="match status" value="1"/>
</dbReference>
<keyword evidence="2 6" id="KW-0032">Aminotransferase</keyword>
<dbReference type="PANTHER" id="PTHR42790">
    <property type="entry name" value="AMINOTRANSFERASE"/>
    <property type="match status" value="1"/>
</dbReference>
<dbReference type="EMBL" id="AZMM01003391">
    <property type="protein sequence ID" value="ETJ42639.1"/>
    <property type="molecule type" value="Genomic_DNA"/>
</dbReference>
<dbReference type="Pfam" id="PF00155">
    <property type="entry name" value="Aminotran_1_2"/>
    <property type="match status" value="1"/>
</dbReference>
<evidence type="ECO:0000313" key="6">
    <source>
        <dbReference type="EMBL" id="ETJ42639.1"/>
    </source>
</evidence>
<feature type="non-terminal residue" evidence="6">
    <location>
        <position position="1"/>
    </location>
</feature>
<evidence type="ECO:0000256" key="3">
    <source>
        <dbReference type="ARBA" id="ARBA00022679"/>
    </source>
</evidence>
<dbReference type="GO" id="GO:0008483">
    <property type="term" value="F:transaminase activity"/>
    <property type="evidence" value="ECO:0007669"/>
    <property type="project" value="UniProtKB-KW"/>
</dbReference>
<dbReference type="Gene3D" id="3.40.640.10">
    <property type="entry name" value="Type I PLP-dependent aspartate aminotransferase-like (Major domain)"/>
    <property type="match status" value="1"/>
</dbReference>
<proteinExistence type="predicted"/>
<sequence length="75" mass="8524">TMPLGHREEIYAIASKYDLFIYEDDPYGEIRFAGEYIPTFKSFDTENRVLYAGSYSKTLSAGLRVGFLFGPSKVI</sequence>
<reference evidence="6" key="1">
    <citation type="submission" date="2013-12" db="EMBL/GenBank/DDBJ databases">
        <title>A Varibaculum cambriense genome reconstructed from a premature infant gut community with otherwise low bacterial novelty that shifts toward anaerobic metabolism during the third week of life.</title>
        <authorList>
            <person name="Brown C.T."/>
            <person name="Sharon I."/>
            <person name="Thomas B.C."/>
            <person name="Castelle C.J."/>
            <person name="Morowitz M.J."/>
            <person name="Banfield J.F."/>
        </authorList>
    </citation>
    <scope>NUCLEOTIDE SEQUENCE</scope>
</reference>
<evidence type="ECO:0000256" key="2">
    <source>
        <dbReference type="ARBA" id="ARBA00022576"/>
    </source>
</evidence>
<name>W1YN70_9ZZZZ</name>
<dbReference type="AlphaFoldDB" id="W1YN70"/>
<organism evidence="6">
    <name type="scientific">human gut metagenome</name>
    <dbReference type="NCBI Taxonomy" id="408170"/>
    <lineage>
        <taxon>unclassified sequences</taxon>
        <taxon>metagenomes</taxon>
        <taxon>organismal metagenomes</taxon>
    </lineage>
</organism>
<keyword evidence="4" id="KW-0663">Pyridoxal phosphate</keyword>
<evidence type="ECO:0000256" key="4">
    <source>
        <dbReference type="ARBA" id="ARBA00022898"/>
    </source>
</evidence>
<protein>
    <submittedName>
        <fullName evidence="6">Aminotransferase, class I/II</fullName>
    </submittedName>
</protein>
<feature type="domain" description="Aminotransferase class I/classII large" evidence="5">
    <location>
        <begin position="3"/>
        <end position="75"/>
    </location>
</feature>
<evidence type="ECO:0000256" key="1">
    <source>
        <dbReference type="ARBA" id="ARBA00001933"/>
    </source>
</evidence>
<dbReference type="InterPro" id="IPR015421">
    <property type="entry name" value="PyrdxlP-dep_Trfase_major"/>
</dbReference>
<comment type="caution">
    <text evidence="6">The sequence shown here is derived from an EMBL/GenBank/DDBJ whole genome shotgun (WGS) entry which is preliminary data.</text>
</comment>
<dbReference type="InterPro" id="IPR050859">
    <property type="entry name" value="Class-I_PLP-dep_aminotransf"/>
</dbReference>
<dbReference type="InterPro" id="IPR015424">
    <property type="entry name" value="PyrdxlP-dep_Trfase"/>
</dbReference>
<keyword evidence="3 6" id="KW-0808">Transferase</keyword>
<dbReference type="InterPro" id="IPR004839">
    <property type="entry name" value="Aminotransferase_I/II_large"/>
</dbReference>
<comment type="cofactor">
    <cofactor evidence="1">
        <name>pyridoxal 5'-phosphate</name>
        <dbReference type="ChEBI" id="CHEBI:597326"/>
    </cofactor>
</comment>
<dbReference type="PANTHER" id="PTHR42790:SF19">
    <property type="entry name" value="KYNURENINE_ALPHA-AMINOADIPATE AMINOTRANSFERASE, MITOCHONDRIAL"/>
    <property type="match status" value="1"/>
</dbReference>
<gene>
    <name evidence="6" type="ORF">Q604_UNBC03391G0001</name>
</gene>
<feature type="non-terminal residue" evidence="6">
    <location>
        <position position="75"/>
    </location>
</feature>
<evidence type="ECO:0000259" key="5">
    <source>
        <dbReference type="Pfam" id="PF00155"/>
    </source>
</evidence>
<dbReference type="GO" id="GO:1901605">
    <property type="term" value="P:alpha-amino acid metabolic process"/>
    <property type="evidence" value="ECO:0007669"/>
    <property type="project" value="TreeGrafter"/>
</dbReference>
<dbReference type="GO" id="GO:0030170">
    <property type="term" value="F:pyridoxal phosphate binding"/>
    <property type="evidence" value="ECO:0007669"/>
    <property type="project" value="InterPro"/>
</dbReference>
<accession>W1YN70</accession>